<evidence type="ECO:0000313" key="3">
    <source>
        <dbReference type="Proteomes" id="UP000078542"/>
    </source>
</evidence>
<dbReference type="Proteomes" id="UP000078542">
    <property type="component" value="Unassembled WGS sequence"/>
</dbReference>
<evidence type="ECO:0008006" key="4">
    <source>
        <dbReference type="Google" id="ProtNLM"/>
    </source>
</evidence>
<protein>
    <recommendedName>
        <fullName evidence="4">Gustatory receptor</fullName>
    </recommendedName>
</protein>
<dbReference type="AlphaFoldDB" id="A0A151INA0"/>
<feature type="transmembrane region" description="Helical" evidence="1">
    <location>
        <begin position="57"/>
        <end position="80"/>
    </location>
</feature>
<dbReference type="EMBL" id="KQ976945">
    <property type="protein sequence ID" value="KYN06947.1"/>
    <property type="molecule type" value="Genomic_DNA"/>
</dbReference>
<gene>
    <name evidence="2" type="ORF">ALC62_02103</name>
</gene>
<keyword evidence="1" id="KW-0472">Membrane</keyword>
<evidence type="ECO:0000313" key="2">
    <source>
        <dbReference type="EMBL" id="KYN06947.1"/>
    </source>
</evidence>
<keyword evidence="1" id="KW-1133">Transmembrane helix</keyword>
<feature type="transmembrane region" description="Helical" evidence="1">
    <location>
        <begin position="153"/>
        <end position="176"/>
    </location>
</feature>
<organism evidence="2 3">
    <name type="scientific">Cyphomyrmex costatus</name>
    <dbReference type="NCBI Taxonomy" id="456900"/>
    <lineage>
        <taxon>Eukaryota</taxon>
        <taxon>Metazoa</taxon>
        <taxon>Ecdysozoa</taxon>
        <taxon>Arthropoda</taxon>
        <taxon>Hexapoda</taxon>
        <taxon>Insecta</taxon>
        <taxon>Pterygota</taxon>
        <taxon>Neoptera</taxon>
        <taxon>Endopterygota</taxon>
        <taxon>Hymenoptera</taxon>
        <taxon>Apocrita</taxon>
        <taxon>Aculeata</taxon>
        <taxon>Formicoidea</taxon>
        <taxon>Formicidae</taxon>
        <taxon>Myrmicinae</taxon>
        <taxon>Cyphomyrmex</taxon>
    </lineage>
</organism>
<evidence type="ECO:0000256" key="1">
    <source>
        <dbReference type="SAM" id="Phobius"/>
    </source>
</evidence>
<keyword evidence="3" id="KW-1185">Reference proteome</keyword>
<keyword evidence="1" id="KW-0812">Transmembrane</keyword>
<accession>A0A151INA0</accession>
<feature type="transmembrane region" description="Helical" evidence="1">
    <location>
        <begin position="25"/>
        <end position="45"/>
    </location>
</feature>
<name>A0A151INA0_9HYME</name>
<proteinExistence type="predicted"/>
<feature type="transmembrane region" description="Helical" evidence="1">
    <location>
        <begin position="114"/>
        <end position="141"/>
    </location>
</feature>
<reference evidence="2 3" key="1">
    <citation type="submission" date="2016-03" db="EMBL/GenBank/DDBJ databases">
        <title>Cyphomyrmex costatus WGS genome.</title>
        <authorList>
            <person name="Nygaard S."/>
            <person name="Hu H."/>
            <person name="Boomsma J."/>
            <person name="Zhang G."/>
        </authorList>
    </citation>
    <scope>NUCLEOTIDE SEQUENCE [LARGE SCALE GENOMIC DNA]</scope>
    <source>
        <strain evidence="2">MS0001</strain>
        <tissue evidence="2">Whole body</tissue>
    </source>
</reference>
<sequence>MAPLFIISSFHCLGLFEYPLGQPRLYLSCLYILAVWGSVIYCNCFPNIFYLWQHIPLGLLDIFILSRVLIVLLSIFISFYHYKELKTWIREISIVDDTLEALGAPEEYQMLSNWIIRIIIGWIAIIFTKLLTEIYDVFFLYQWKMSFNRAFRILFMNYFTNVLTLSALICGTVLGYTSSRFHRVNDRLQVLHSNLFENNYKCRRQNRFTVVRLRIVESKNRKQYIWTLM</sequence>